<evidence type="ECO:0000313" key="1">
    <source>
        <dbReference type="EMBL" id="KAI4381545.1"/>
    </source>
</evidence>
<name>A0ACB9RS82_9MYRT</name>
<reference evidence="2" key="1">
    <citation type="journal article" date="2023" name="Front. Plant Sci.">
        <title>Chromosomal-level genome assembly of Melastoma candidum provides insights into trichome evolution.</title>
        <authorList>
            <person name="Zhong Y."/>
            <person name="Wu W."/>
            <person name="Sun C."/>
            <person name="Zou P."/>
            <person name="Liu Y."/>
            <person name="Dai S."/>
            <person name="Zhou R."/>
        </authorList>
    </citation>
    <scope>NUCLEOTIDE SEQUENCE [LARGE SCALE GENOMIC DNA]</scope>
</reference>
<protein>
    <submittedName>
        <fullName evidence="1">Uncharacterized protein</fullName>
    </submittedName>
</protein>
<proteinExistence type="predicted"/>
<comment type="caution">
    <text evidence="1">The sequence shown here is derived from an EMBL/GenBank/DDBJ whole genome shotgun (WGS) entry which is preliminary data.</text>
</comment>
<organism evidence="1 2">
    <name type="scientific">Melastoma candidum</name>
    <dbReference type="NCBI Taxonomy" id="119954"/>
    <lineage>
        <taxon>Eukaryota</taxon>
        <taxon>Viridiplantae</taxon>
        <taxon>Streptophyta</taxon>
        <taxon>Embryophyta</taxon>
        <taxon>Tracheophyta</taxon>
        <taxon>Spermatophyta</taxon>
        <taxon>Magnoliopsida</taxon>
        <taxon>eudicotyledons</taxon>
        <taxon>Gunneridae</taxon>
        <taxon>Pentapetalae</taxon>
        <taxon>rosids</taxon>
        <taxon>malvids</taxon>
        <taxon>Myrtales</taxon>
        <taxon>Melastomataceae</taxon>
        <taxon>Melastomatoideae</taxon>
        <taxon>Melastomateae</taxon>
        <taxon>Melastoma</taxon>
    </lineage>
</organism>
<gene>
    <name evidence="1" type="ORF">MLD38_007610</name>
</gene>
<evidence type="ECO:0000313" key="2">
    <source>
        <dbReference type="Proteomes" id="UP001057402"/>
    </source>
</evidence>
<keyword evidence="2" id="KW-1185">Reference proteome</keyword>
<sequence length="384" mass="42581">MEATVTSLEEELAAAHKETDEVVQKCDGMTSELAGRSDEINNLNLELATLHVEVAGLVQCHYSVVLFSPDCSVGRFETKQENREASLNKQMTENKVFANKLANSLLQMEEEERALCLTKGKACTEKLHKLSIKLEMKLSDASTEVHNLLGQISAIELLFFSSQCDMGFFLEHPFGLRVRNVGLMVKEVNHNATERNRRRKINSLYSSLRSLLPQPDQAKKLSIPATISGVLKYIPELQAQIQQLTREKERLLSCACDDLQCVGDDPEEHRGDPREIAGPKVVSTSWLCENEALVQICEGSCSVSGLSRVLLEMEINGLSLMNASSFKSTGGKMFHDLRVLTVEGFPRSQQVEQGGVFHQECSASLSSEFSWPMVTKLQSNAGSI</sequence>
<accession>A0ACB9RS82</accession>
<dbReference type="Proteomes" id="UP001057402">
    <property type="component" value="Chromosome 3"/>
</dbReference>
<dbReference type="EMBL" id="CM042882">
    <property type="protein sequence ID" value="KAI4381545.1"/>
    <property type="molecule type" value="Genomic_DNA"/>
</dbReference>